<dbReference type="InterPro" id="IPR000477">
    <property type="entry name" value="RT_dom"/>
</dbReference>
<evidence type="ECO:0000256" key="7">
    <source>
        <dbReference type="ARBA" id="ARBA00029936"/>
    </source>
</evidence>
<feature type="domain" description="Reverse transcriptase" evidence="9">
    <location>
        <begin position="1"/>
        <end position="190"/>
    </location>
</feature>
<evidence type="ECO:0000256" key="2">
    <source>
        <dbReference type="ARBA" id="ARBA00022598"/>
    </source>
</evidence>
<evidence type="ECO:0000256" key="8">
    <source>
        <dbReference type="SAM" id="Phobius"/>
    </source>
</evidence>
<dbReference type="InterPro" id="IPR043502">
    <property type="entry name" value="DNA/RNA_pol_sf"/>
</dbReference>
<keyword evidence="6" id="KW-0030">Aminoacyl-tRNA synthetase</keyword>
<evidence type="ECO:0000259" key="9">
    <source>
        <dbReference type="PROSITE" id="PS50878"/>
    </source>
</evidence>
<keyword evidence="2 10" id="KW-0436">Ligase</keyword>
<dbReference type="GO" id="GO:0005524">
    <property type="term" value="F:ATP binding"/>
    <property type="evidence" value="ECO:0007669"/>
    <property type="project" value="UniProtKB-KW"/>
</dbReference>
<dbReference type="GO" id="GO:0004832">
    <property type="term" value="F:valine-tRNA ligase activity"/>
    <property type="evidence" value="ECO:0007669"/>
    <property type="project" value="UniProtKB-EC"/>
</dbReference>
<reference evidence="10 11" key="1">
    <citation type="journal article" date="2018" name="PLoS Genet.">
        <title>Population sequencing reveals clonal diversity and ancestral inbreeding in the grapevine cultivar Chardonnay.</title>
        <authorList>
            <person name="Roach M.J."/>
            <person name="Johnson D.L."/>
            <person name="Bohlmann J."/>
            <person name="van Vuuren H.J."/>
            <person name="Jones S.J."/>
            <person name="Pretorius I.S."/>
            <person name="Schmidt S.A."/>
            <person name="Borneman A.R."/>
        </authorList>
    </citation>
    <scope>NUCLEOTIDE SEQUENCE [LARGE SCALE GENOMIC DNA]</scope>
    <source>
        <strain evidence="11">cv. Chardonnay</strain>
        <tissue evidence="10">Leaf</tissue>
    </source>
</reference>
<keyword evidence="3" id="KW-0547">Nucleotide-binding</keyword>
<feature type="transmembrane region" description="Helical" evidence="8">
    <location>
        <begin position="371"/>
        <end position="397"/>
    </location>
</feature>
<dbReference type="PROSITE" id="PS50878">
    <property type="entry name" value="RT_POL"/>
    <property type="match status" value="1"/>
</dbReference>
<sequence length="411" mass="47224">MREDDLGGEGVIFKIDFEKAYDHVCWDFLDHVLEKKGFSPRWRKWMSGCLSSVSYVVLVNGNAKGWVKASRGLRQGDPLSSFLFTLVADVLSRMLLRAKERNLLEGFRVGRNRTRVSHLQFVNATIFFSNTREEELQTLKSLLLVFGHISGLKVNLDKRIGEGKRDHLVSWDVVCKPKAKGGLSFKKISLRNLALLGKWLWRYPRDGLALWHQVILSIYGSHSNGWDANTLVKWSHRCPWKAIAQVFPSKFVWKSQVPFKVRSFVWLVAHKKHGESVYHLFLHCSLTTGLWCRLFQLAKMDWVPPRSIFDMMSIKFNGFGASKRGESCGKLQASLLFSALWPFSTLGWPDVSTQDFKKFYPTTVLETGHDILFFWVARMVMMGIEFTGAVPFSYVYLHGLIRDSQASTMQE</sequence>
<organism evidence="10 11">
    <name type="scientific">Vitis vinifera</name>
    <name type="common">Grape</name>
    <dbReference type="NCBI Taxonomy" id="29760"/>
    <lineage>
        <taxon>Eukaryota</taxon>
        <taxon>Viridiplantae</taxon>
        <taxon>Streptophyta</taxon>
        <taxon>Embryophyta</taxon>
        <taxon>Tracheophyta</taxon>
        <taxon>Spermatophyta</taxon>
        <taxon>Magnoliopsida</taxon>
        <taxon>eudicotyledons</taxon>
        <taxon>Gunneridae</taxon>
        <taxon>Pentapetalae</taxon>
        <taxon>rosids</taxon>
        <taxon>Vitales</taxon>
        <taxon>Vitaceae</taxon>
        <taxon>Viteae</taxon>
        <taxon>Vitis</taxon>
    </lineage>
</organism>
<evidence type="ECO:0000256" key="3">
    <source>
        <dbReference type="ARBA" id="ARBA00022741"/>
    </source>
</evidence>
<evidence type="ECO:0000313" key="10">
    <source>
        <dbReference type="EMBL" id="RVW89099.1"/>
    </source>
</evidence>
<dbReference type="PANTHER" id="PTHR11946">
    <property type="entry name" value="VALYL-TRNA SYNTHETASES"/>
    <property type="match status" value="1"/>
</dbReference>
<accession>A0A438HXB7</accession>
<dbReference type="PANTHER" id="PTHR11946:SF93">
    <property type="entry name" value="VALINE--TRNA LIGASE, CHLOROPLASTIC_MITOCHONDRIAL 2"/>
    <property type="match status" value="1"/>
</dbReference>
<dbReference type="SUPFAM" id="SSF52374">
    <property type="entry name" value="Nucleotidylyl transferase"/>
    <property type="match status" value="1"/>
</dbReference>
<dbReference type="Pfam" id="PF00078">
    <property type="entry name" value="RVT_1"/>
    <property type="match status" value="1"/>
</dbReference>
<evidence type="ECO:0000256" key="6">
    <source>
        <dbReference type="ARBA" id="ARBA00023146"/>
    </source>
</evidence>
<keyword evidence="5" id="KW-0648">Protein biosynthesis</keyword>
<comment type="caution">
    <text evidence="10">The sequence shown here is derived from an EMBL/GenBank/DDBJ whole genome shotgun (WGS) entry which is preliminary data.</text>
</comment>
<dbReference type="PRINTS" id="PR00986">
    <property type="entry name" value="TRNASYNTHVAL"/>
</dbReference>
<dbReference type="EC" id="6.1.1.9" evidence="1"/>
<keyword evidence="8" id="KW-0812">Transmembrane</keyword>
<evidence type="ECO:0000313" key="11">
    <source>
        <dbReference type="Proteomes" id="UP000288805"/>
    </source>
</evidence>
<dbReference type="InterPro" id="IPR014729">
    <property type="entry name" value="Rossmann-like_a/b/a_fold"/>
</dbReference>
<dbReference type="InterPro" id="IPR002300">
    <property type="entry name" value="aa-tRNA-synth_Ia"/>
</dbReference>
<dbReference type="Gene3D" id="3.40.50.620">
    <property type="entry name" value="HUPs"/>
    <property type="match status" value="1"/>
</dbReference>
<keyword evidence="8" id="KW-1133">Transmembrane helix</keyword>
<dbReference type="EMBL" id="QGNW01000167">
    <property type="protein sequence ID" value="RVW89099.1"/>
    <property type="molecule type" value="Genomic_DNA"/>
</dbReference>
<evidence type="ECO:0000256" key="5">
    <source>
        <dbReference type="ARBA" id="ARBA00022917"/>
    </source>
</evidence>
<gene>
    <name evidence="10" type="primary">EMB2247_2</name>
    <name evidence="10" type="ORF">CK203_040223</name>
</gene>
<dbReference type="SUPFAM" id="SSF56672">
    <property type="entry name" value="DNA/RNA polymerases"/>
    <property type="match status" value="1"/>
</dbReference>
<keyword evidence="8" id="KW-0472">Membrane</keyword>
<protein>
    <recommendedName>
        <fullName evidence="1">valine--tRNA ligase</fullName>
        <ecNumber evidence="1">6.1.1.9</ecNumber>
    </recommendedName>
    <alternativeName>
        <fullName evidence="7">Valyl-tRNA synthetase</fullName>
    </alternativeName>
</protein>
<proteinExistence type="predicted"/>
<dbReference type="Pfam" id="PF00133">
    <property type="entry name" value="tRNA-synt_1"/>
    <property type="match status" value="1"/>
</dbReference>
<dbReference type="InterPro" id="IPR002303">
    <property type="entry name" value="Valyl-tRNA_ligase"/>
</dbReference>
<dbReference type="AlphaFoldDB" id="A0A438HXB7"/>
<evidence type="ECO:0000256" key="4">
    <source>
        <dbReference type="ARBA" id="ARBA00022840"/>
    </source>
</evidence>
<dbReference type="GO" id="GO:0006438">
    <property type="term" value="P:valyl-tRNA aminoacylation"/>
    <property type="evidence" value="ECO:0007669"/>
    <property type="project" value="InterPro"/>
</dbReference>
<keyword evidence="4" id="KW-0067">ATP-binding</keyword>
<dbReference type="Proteomes" id="UP000288805">
    <property type="component" value="Unassembled WGS sequence"/>
</dbReference>
<evidence type="ECO:0000256" key="1">
    <source>
        <dbReference type="ARBA" id="ARBA00013169"/>
    </source>
</evidence>
<name>A0A438HXB7_VITVI</name>